<dbReference type="Proteomes" id="UP000779574">
    <property type="component" value="Unassembled WGS sequence"/>
</dbReference>
<keyword evidence="7" id="KW-0472">Membrane</keyword>
<evidence type="ECO:0000256" key="4">
    <source>
        <dbReference type="ARBA" id="ARBA00022801"/>
    </source>
</evidence>
<protein>
    <recommendedName>
        <fullName evidence="8">Peptidase M48 domain-containing protein</fullName>
    </recommendedName>
</protein>
<evidence type="ECO:0000313" key="9">
    <source>
        <dbReference type="EMBL" id="KAG9695881.1"/>
    </source>
</evidence>
<keyword evidence="2" id="KW-0645">Protease</keyword>
<comment type="caution">
    <text evidence="9">The sequence shown here is derived from an EMBL/GenBank/DDBJ whole genome shotgun (WGS) entry which is preliminary data.</text>
</comment>
<dbReference type="PANTHER" id="PTHR22726">
    <property type="entry name" value="METALLOENDOPEPTIDASE OMA1"/>
    <property type="match status" value="1"/>
</dbReference>
<dbReference type="Pfam" id="PF01435">
    <property type="entry name" value="Peptidase_M48"/>
    <property type="match status" value="1"/>
</dbReference>
<organism evidence="9 10">
    <name type="scientific">Aureobasidium melanogenum</name>
    <name type="common">Aureobasidium pullulans var. melanogenum</name>
    <dbReference type="NCBI Taxonomy" id="46634"/>
    <lineage>
        <taxon>Eukaryota</taxon>
        <taxon>Fungi</taxon>
        <taxon>Dikarya</taxon>
        <taxon>Ascomycota</taxon>
        <taxon>Pezizomycotina</taxon>
        <taxon>Dothideomycetes</taxon>
        <taxon>Dothideomycetidae</taxon>
        <taxon>Dothideales</taxon>
        <taxon>Saccotheciaceae</taxon>
        <taxon>Aureobasidium</taxon>
    </lineage>
</organism>
<keyword evidence="6" id="KW-0482">Metalloprotease</keyword>
<dbReference type="PANTHER" id="PTHR22726:SF1">
    <property type="entry name" value="METALLOENDOPEPTIDASE OMA1, MITOCHONDRIAL"/>
    <property type="match status" value="1"/>
</dbReference>
<dbReference type="InterPro" id="IPR001915">
    <property type="entry name" value="Peptidase_M48"/>
</dbReference>
<dbReference type="Gene3D" id="3.30.2010.10">
    <property type="entry name" value="Metalloproteases ('zincins'), catalytic domain"/>
    <property type="match status" value="1"/>
</dbReference>
<dbReference type="GO" id="GO:0034982">
    <property type="term" value="P:mitochondrial protein processing"/>
    <property type="evidence" value="ECO:0007669"/>
    <property type="project" value="TreeGrafter"/>
</dbReference>
<comment type="cofactor">
    <cofactor evidence="1">
        <name>Zn(2+)</name>
        <dbReference type="ChEBI" id="CHEBI:29105"/>
    </cofactor>
</comment>
<gene>
    <name evidence="9" type="ORF">KCU76_g4142</name>
</gene>
<feature type="domain" description="Peptidase M48" evidence="8">
    <location>
        <begin position="515"/>
        <end position="693"/>
    </location>
</feature>
<dbReference type="GO" id="GO:0005743">
    <property type="term" value="C:mitochondrial inner membrane"/>
    <property type="evidence" value="ECO:0007669"/>
    <property type="project" value="TreeGrafter"/>
</dbReference>
<keyword evidence="5" id="KW-0862">Zinc</keyword>
<feature type="non-terminal residue" evidence="9">
    <location>
        <position position="1"/>
    </location>
</feature>
<dbReference type="AlphaFoldDB" id="A0A9P8EP06"/>
<feature type="transmembrane region" description="Helical" evidence="7">
    <location>
        <begin position="593"/>
        <end position="612"/>
    </location>
</feature>
<keyword evidence="4" id="KW-0378">Hydrolase</keyword>
<keyword evidence="7" id="KW-1133">Transmembrane helix</keyword>
<reference evidence="9" key="1">
    <citation type="journal article" date="2021" name="J Fungi (Basel)">
        <title>Virulence traits and population genomics of the black yeast Aureobasidium melanogenum.</title>
        <authorList>
            <person name="Cernosa A."/>
            <person name="Sun X."/>
            <person name="Gostincar C."/>
            <person name="Fang C."/>
            <person name="Gunde-Cimerman N."/>
            <person name="Song Z."/>
        </authorList>
    </citation>
    <scope>NUCLEOTIDE SEQUENCE</scope>
    <source>
        <strain evidence="9">EXF-9911</strain>
    </source>
</reference>
<dbReference type="InterPro" id="IPR021047">
    <property type="entry name" value="Mannosyltransferase_CMT1"/>
</dbReference>
<dbReference type="EMBL" id="JAHFXF010000118">
    <property type="protein sequence ID" value="KAG9695881.1"/>
    <property type="molecule type" value="Genomic_DNA"/>
</dbReference>
<evidence type="ECO:0000256" key="1">
    <source>
        <dbReference type="ARBA" id="ARBA00001947"/>
    </source>
</evidence>
<evidence type="ECO:0000259" key="8">
    <source>
        <dbReference type="Pfam" id="PF01435"/>
    </source>
</evidence>
<dbReference type="GO" id="GO:0006515">
    <property type="term" value="P:protein quality control for misfolded or incompletely synthesized proteins"/>
    <property type="evidence" value="ECO:0007669"/>
    <property type="project" value="TreeGrafter"/>
</dbReference>
<evidence type="ECO:0000313" key="10">
    <source>
        <dbReference type="Proteomes" id="UP000779574"/>
    </source>
</evidence>
<accession>A0A9P8EP06</accession>
<evidence type="ECO:0000256" key="5">
    <source>
        <dbReference type="ARBA" id="ARBA00022833"/>
    </source>
</evidence>
<evidence type="ECO:0000256" key="7">
    <source>
        <dbReference type="SAM" id="Phobius"/>
    </source>
</evidence>
<sequence length="725" mass="80644">MVDPPLLLSHGTGANVDDTDDYGRFAIYTASHFLSRLRIRHLIWIVLVAMPSLVVVFIILVAVLYPSYSHPPHHYNVLRSKALRSTEPGRINTQKEKVFIASSIYDKQGELASGPWAQNLLDLVDLLGPGNVFLSIFEDDPDNLARASLEQFSKQLKCNSSIVAGHVDRAALPHVELPTGEKRLKRIEFLAHVRNRALAPLEDPNSAAYSVHFDKLLYVNDVVFDPIDAANLIFSTNIDETGKAKYHAACAADFINPFKYYDTFATRDDQGNRIGVPIYPWFSGADDSNSRRDVLDQKDAVRVRSCWGGMTVFNSARCTTIPIRFRANPDTYWDASECCLIHADLEAAVQRSGSSTAFHHIPQLVTTSGVAQGSSIMATVRTFFSTNAALRATPRQTVFHQLRNKGGNVWQKQHSRTYANGFGRGGGYQYSRFQQAGGLMRRWAARPTFYYEVGGLAGACGGFYIYNLEVVPVSGRRRFNIVSASTEQQSGQELYQQVIQEYQGRILPPSHPQHKLVQRVLNRLIPHSGLPAETNNWEVHVIRDEQKNAFVIPGGKVFVFSGILDVCQGEAGLAAVLGHEIAHNVAHHSAERMSSYAVFLPVAIVASLLLGLGDIGNVFTRMVVDLAFLRPGSRKQESEADYIGLMMMAQACYDPSAAVGLWSRMHAAEHDAPPEFISTHPSSHNRMEKIQSWLGDAELKREQSGCGQVSDYANQFRDTFSFRWT</sequence>
<dbReference type="CDD" id="cd07331">
    <property type="entry name" value="M48C_Oma1_like"/>
    <property type="match status" value="1"/>
</dbReference>
<name>A0A9P8EP06_AURME</name>
<proteinExistence type="predicted"/>
<keyword evidence="7" id="KW-0812">Transmembrane</keyword>
<evidence type="ECO:0000256" key="6">
    <source>
        <dbReference type="ARBA" id="ARBA00023049"/>
    </source>
</evidence>
<dbReference type="Pfam" id="PF11735">
    <property type="entry name" value="CAP59_mtransfer"/>
    <property type="match status" value="1"/>
</dbReference>
<dbReference type="OrthoDB" id="7464992at2759"/>
<reference evidence="9" key="2">
    <citation type="submission" date="2021-08" db="EMBL/GenBank/DDBJ databases">
        <authorList>
            <person name="Gostincar C."/>
            <person name="Sun X."/>
            <person name="Song Z."/>
            <person name="Gunde-Cimerman N."/>
        </authorList>
    </citation>
    <scope>NUCLEOTIDE SEQUENCE</scope>
    <source>
        <strain evidence="9">EXF-9911</strain>
    </source>
</reference>
<dbReference type="InterPro" id="IPR051156">
    <property type="entry name" value="Mito/Outer_Membr_Metalloprot"/>
</dbReference>
<dbReference type="GO" id="GO:0046872">
    <property type="term" value="F:metal ion binding"/>
    <property type="evidence" value="ECO:0007669"/>
    <property type="project" value="UniProtKB-KW"/>
</dbReference>
<feature type="transmembrane region" description="Helical" evidence="7">
    <location>
        <begin position="42"/>
        <end position="65"/>
    </location>
</feature>
<dbReference type="GO" id="GO:0004222">
    <property type="term" value="F:metalloendopeptidase activity"/>
    <property type="evidence" value="ECO:0007669"/>
    <property type="project" value="InterPro"/>
</dbReference>
<evidence type="ECO:0000256" key="2">
    <source>
        <dbReference type="ARBA" id="ARBA00022670"/>
    </source>
</evidence>
<evidence type="ECO:0000256" key="3">
    <source>
        <dbReference type="ARBA" id="ARBA00022723"/>
    </source>
</evidence>
<keyword evidence="3" id="KW-0479">Metal-binding</keyword>